<protein>
    <recommendedName>
        <fullName evidence="3">Wzt C-terminal domain-containing protein</fullName>
    </recommendedName>
</protein>
<proteinExistence type="predicted"/>
<dbReference type="Proteomes" id="UP001551675">
    <property type="component" value="Unassembled WGS sequence"/>
</dbReference>
<accession>A0ABV3GHM4</accession>
<evidence type="ECO:0000313" key="2">
    <source>
        <dbReference type="Proteomes" id="UP001551675"/>
    </source>
</evidence>
<evidence type="ECO:0000313" key="1">
    <source>
        <dbReference type="EMBL" id="MEV0971032.1"/>
    </source>
</evidence>
<evidence type="ECO:0008006" key="3">
    <source>
        <dbReference type="Google" id="ProtNLM"/>
    </source>
</evidence>
<dbReference type="RefSeq" id="WP_358134958.1">
    <property type="nucleotide sequence ID" value="NZ_JBFALK010000011.1"/>
</dbReference>
<comment type="caution">
    <text evidence="1">The sequence shown here is derived from an EMBL/GenBank/DDBJ whole genome shotgun (WGS) entry which is preliminary data.</text>
</comment>
<name>A0ABV3GHM4_MICGL</name>
<dbReference type="EMBL" id="JBFALK010000011">
    <property type="protein sequence ID" value="MEV0971032.1"/>
    <property type="molecule type" value="Genomic_DNA"/>
</dbReference>
<reference evidence="1 2" key="1">
    <citation type="submission" date="2024-06" db="EMBL/GenBank/DDBJ databases">
        <title>The Natural Products Discovery Center: Release of the First 8490 Sequenced Strains for Exploring Actinobacteria Biosynthetic Diversity.</title>
        <authorList>
            <person name="Kalkreuter E."/>
            <person name="Kautsar S.A."/>
            <person name="Yang D."/>
            <person name="Bader C.D."/>
            <person name="Teijaro C.N."/>
            <person name="Fluegel L."/>
            <person name="Davis C.M."/>
            <person name="Simpson J.R."/>
            <person name="Lauterbach L."/>
            <person name="Steele A.D."/>
            <person name="Gui C."/>
            <person name="Meng S."/>
            <person name="Li G."/>
            <person name="Viehrig K."/>
            <person name="Ye F."/>
            <person name="Su P."/>
            <person name="Kiefer A.F."/>
            <person name="Nichols A."/>
            <person name="Cepeda A.J."/>
            <person name="Yan W."/>
            <person name="Fan B."/>
            <person name="Jiang Y."/>
            <person name="Adhikari A."/>
            <person name="Zheng C.-J."/>
            <person name="Schuster L."/>
            <person name="Cowan T.M."/>
            <person name="Smanski M.J."/>
            <person name="Chevrette M.G."/>
            <person name="De Carvalho L.P.S."/>
            <person name="Shen B."/>
        </authorList>
    </citation>
    <scope>NUCLEOTIDE SEQUENCE [LARGE SCALE GENOMIC DNA]</scope>
    <source>
        <strain evidence="1 2">NPDC050100</strain>
    </source>
</reference>
<keyword evidence="2" id="KW-1185">Reference proteome</keyword>
<gene>
    <name evidence="1" type="ORF">AB0I59_20575</name>
</gene>
<sequence length="176" mass="19829">MTEREISRLVRTNAGMCALWRPESFEFEEFEEWEDWATDNRNLVDSMISGDFVPINVGGDGVFQVSVRWGENVRLAEDEHRCLLVSSDPYLLLSEGWFVVGGLEDVGDVAFSSANRVYLPRGRYAVRVHLIDWKIDPASVDAGGQPTQAALPDFVILIASESGGPYRTKVQTFERR</sequence>
<organism evidence="1 2">
    <name type="scientific">Microtetraspora glauca</name>
    <dbReference type="NCBI Taxonomy" id="1996"/>
    <lineage>
        <taxon>Bacteria</taxon>
        <taxon>Bacillati</taxon>
        <taxon>Actinomycetota</taxon>
        <taxon>Actinomycetes</taxon>
        <taxon>Streptosporangiales</taxon>
        <taxon>Streptosporangiaceae</taxon>
        <taxon>Microtetraspora</taxon>
    </lineage>
</organism>